<feature type="region of interest" description="Disordered" evidence="1">
    <location>
        <begin position="84"/>
        <end position="114"/>
    </location>
</feature>
<organism evidence="2 3">
    <name type="scientific">Mugilogobius chulae</name>
    <name type="common">yellowstripe goby</name>
    <dbReference type="NCBI Taxonomy" id="88201"/>
    <lineage>
        <taxon>Eukaryota</taxon>
        <taxon>Metazoa</taxon>
        <taxon>Chordata</taxon>
        <taxon>Craniata</taxon>
        <taxon>Vertebrata</taxon>
        <taxon>Euteleostomi</taxon>
        <taxon>Actinopterygii</taxon>
        <taxon>Neopterygii</taxon>
        <taxon>Teleostei</taxon>
        <taxon>Neoteleostei</taxon>
        <taxon>Acanthomorphata</taxon>
        <taxon>Gobiaria</taxon>
        <taxon>Gobiiformes</taxon>
        <taxon>Gobioidei</taxon>
        <taxon>Gobiidae</taxon>
        <taxon>Gobionellinae</taxon>
        <taxon>Mugilogobius</taxon>
    </lineage>
</organism>
<protein>
    <submittedName>
        <fullName evidence="2">Uncharacterized protein</fullName>
    </submittedName>
</protein>
<accession>A0AAW0NAB7</accession>
<feature type="region of interest" description="Disordered" evidence="1">
    <location>
        <begin position="1"/>
        <end position="30"/>
    </location>
</feature>
<proteinExistence type="predicted"/>
<gene>
    <name evidence="2" type="ORF">WMY93_024307</name>
</gene>
<evidence type="ECO:0000256" key="1">
    <source>
        <dbReference type="SAM" id="MobiDB-lite"/>
    </source>
</evidence>
<comment type="caution">
    <text evidence="2">The sequence shown here is derived from an EMBL/GenBank/DDBJ whole genome shotgun (WGS) entry which is preliminary data.</text>
</comment>
<dbReference type="EMBL" id="JBBPFD010000018">
    <property type="protein sequence ID" value="KAK7888747.1"/>
    <property type="molecule type" value="Genomic_DNA"/>
</dbReference>
<evidence type="ECO:0000313" key="2">
    <source>
        <dbReference type="EMBL" id="KAK7888747.1"/>
    </source>
</evidence>
<sequence length="114" mass="13040">MDPETDPETDPKTASKHATKPQLIMTQERPRLCPEWTPKQTLKLIQKLPRNTQHQSGPTQKTVQNLTKYCPNHTTQTQLIMTAENLREAPIPPKSDPETDLKNSPKTRYTRADP</sequence>
<reference evidence="3" key="1">
    <citation type="submission" date="2024-04" db="EMBL/GenBank/DDBJ databases">
        <title>Salinicola lusitanus LLJ914,a marine bacterium isolated from the Okinawa Trough.</title>
        <authorList>
            <person name="Li J."/>
        </authorList>
    </citation>
    <scope>NUCLEOTIDE SEQUENCE [LARGE SCALE GENOMIC DNA]</scope>
</reference>
<keyword evidence="3" id="KW-1185">Reference proteome</keyword>
<dbReference type="AlphaFoldDB" id="A0AAW0NAB7"/>
<name>A0AAW0NAB7_9GOBI</name>
<evidence type="ECO:0000313" key="3">
    <source>
        <dbReference type="Proteomes" id="UP001460270"/>
    </source>
</evidence>
<dbReference type="Proteomes" id="UP001460270">
    <property type="component" value="Unassembled WGS sequence"/>
</dbReference>